<dbReference type="CDD" id="cd00085">
    <property type="entry name" value="HNHc"/>
    <property type="match status" value="1"/>
</dbReference>
<keyword evidence="2" id="KW-0255">Endonuclease</keyword>
<dbReference type="GO" id="GO:0004519">
    <property type="term" value="F:endonuclease activity"/>
    <property type="evidence" value="ECO:0007669"/>
    <property type="project" value="UniProtKB-KW"/>
</dbReference>
<dbReference type="Proteomes" id="UP001139409">
    <property type="component" value="Unassembled WGS sequence"/>
</dbReference>
<keyword evidence="2" id="KW-0540">Nuclease</keyword>
<keyword evidence="2" id="KW-0378">Hydrolase</keyword>
<sequence>MQEYDLVRYWKNCLDKNNNSYKFVFALVLLDHIRTSKHLILSYETIADSFVKFYWDQTVVFKLNHAVNPRQMLVFIQLIRDINPPEIFYKNAKSVYKNELNETREYLLSRKMRTLRNPISRFQSEYKVIDDSSGDKTGSGFLYHWDEDKREIRFNEEPFRLIKKNLWLFKDITVYYFVQFLERNNSIPKIHKKLGLDNSRSAIKTELRRIILQSSEACFYCENELRQETHIDHFIPWSFILEHDKYNLVPACSTCNNGVNGKMALLPKFEFIEKLTDRNLEIFGDEPLTHNKNQHIELQWRTDRDAGYRVW</sequence>
<feature type="domain" description="HNH nuclease" evidence="1">
    <location>
        <begin position="206"/>
        <end position="257"/>
    </location>
</feature>
<evidence type="ECO:0000313" key="3">
    <source>
        <dbReference type="Proteomes" id="UP001139409"/>
    </source>
</evidence>
<dbReference type="Gene3D" id="1.10.30.50">
    <property type="match status" value="1"/>
</dbReference>
<evidence type="ECO:0000313" key="2">
    <source>
        <dbReference type="EMBL" id="MCA6075594.1"/>
    </source>
</evidence>
<organism evidence="2 3">
    <name type="scientific">Fulvivirga sedimenti</name>
    <dbReference type="NCBI Taxonomy" id="2879465"/>
    <lineage>
        <taxon>Bacteria</taxon>
        <taxon>Pseudomonadati</taxon>
        <taxon>Bacteroidota</taxon>
        <taxon>Cytophagia</taxon>
        <taxon>Cytophagales</taxon>
        <taxon>Fulvivirgaceae</taxon>
        <taxon>Fulvivirga</taxon>
    </lineage>
</organism>
<comment type="caution">
    <text evidence="2">The sequence shown here is derived from an EMBL/GenBank/DDBJ whole genome shotgun (WGS) entry which is preliminary data.</text>
</comment>
<dbReference type="GO" id="GO:0008270">
    <property type="term" value="F:zinc ion binding"/>
    <property type="evidence" value="ECO:0007669"/>
    <property type="project" value="InterPro"/>
</dbReference>
<reference evidence="2" key="1">
    <citation type="submission" date="2021-09" db="EMBL/GenBank/DDBJ databases">
        <title>Fulvivirga sp. isolated from coastal sediment.</title>
        <authorList>
            <person name="Yu H."/>
        </authorList>
    </citation>
    <scope>NUCLEOTIDE SEQUENCE</scope>
    <source>
        <strain evidence="2">1062</strain>
    </source>
</reference>
<accession>A0A9X1HNU2</accession>
<evidence type="ECO:0000259" key="1">
    <source>
        <dbReference type="SMART" id="SM00507"/>
    </source>
</evidence>
<dbReference type="InterPro" id="IPR003615">
    <property type="entry name" value="HNH_nuc"/>
</dbReference>
<dbReference type="SMART" id="SM00507">
    <property type="entry name" value="HNHc"/>
    <property type="match status" value="1"/>
</dbReference>
<dbReference type="Pfam" id="PF01844">
    <property type="entry name" value="HNH"/>
    <property type="match status" value="1"/>
</dbReference>
<dbReference type="GO" id="GO:0003676">
    <property type="term" value="F:nucleic acid binding"/>
    <property type="evidence" value="ECO:0007669"/>
    <property type="project" value="InterPro"/>
</dbReference>
<dbReference type="AlphaFoldDB" id="A0A9X1HNU2"/>
<gene>
    <name evidence="2" type="ORF">LDX50_12000</name>
</gene>
<proteinExistence type="predicted"/>
<dbReference type="RefSeq" id="WP_225698691.1">
    <property type="nucleotide sequence ID" value="NZ_JAIXNE010000002.1"/>
</dbReference>
<protein>
    <submittedName>
        <fullName evidence="2">HNH endonuclease</fullName>
    </submittedName>
</protein>
<keyword evidence="3" id="KW-1185">Reference proteome</keyword>
<dbReference type="EMBL" id="JAIXNE010000002">
    <property type="protein sequence ID" value="MCA6075594.1"/>
    <property type="molecule type" value="Genomic_DNA"/>
</dbReference>
<dbReference type="InterPro" id="IPR002711">
    <property type="entry name" value="HNH"/>
</dbReference>
<name>A0A9X1HNU2_9BACT</name>